<gene>
    <name evidence="2" type="ORF">DCMF_06325</name>
</gene>
<feature type="transmembrane region" description="Helical" evidence="1">
    <location>
        <begin position="12"/>
        <end position="31"/>
    </location>
</feature>
<keyword evidence="3" id="KW-1185">Reference proteome</keyword>
<keyword evidence="1" id="KW-0472">Membrane</keyword>
<dbReference type="AlphaFoldDB" id="A0A3G1KPT5"/>
<keyword evidence="1" id="KW-1133">Transmembrane helix</keyword>
<keyword evidence="1" id="KW-0812">Transmembrane</keyword>
<dbReference type="EMBL" id="CP017634">
    <property type="protein sequence ID" value="ATW24447.1"/>
    <property type="molecule type" value="Genomic_DNA"/>
</dbReference>
<accession>A0A3G1KPT5</accession>
<sequence length="74" mass="8307">MSLFKKIDPDNLGVLAAWIVTLGDFLAAVAATELLKQVKTEENNGNQPDNSQLTELKQQIIQLQNEVRELKRKS</sequence>
<protein>
    <submittedName>
        <fullName evidence="2">Uncharacterized protein</fullName>
    </submittedName>
</protein>
<reference evidence="2 3" key="1">
    <citation type="submission" date="2016-10" db="EMBL/GenBank/DDBJ databases">
        <title>Complete Genome Sequence of Peptococcaceae strain DCMF.</title>
        <authorList>
            <person name="Edwards R.J."/>
            <person name="Holland S.I."/>
            <person name="Deshpande N.P."/>
            <person name="Wong Y.K."/>
            <person name="Ertan H."/>
            <person name="Manefield M."/>
            <person name="Russell T.L."/>
            <person name="Lee M.J."/>
        </authorList>
    </citation>
    <scope>NUCLEOTIDE SEQUENCE [LARGE SCALE GENOMIC DNA]</scope>
    <source>
        <strain evidence="2 3">DCMF</strain>
    </source>
</reference>
<evidence type="ECO:0000256" key="1">
    <source>
        <dbReference type="SAM" id="Phobius"/>
    </source>
</evidence>
<proteinExistence type="predicted"/>
<dbReference type="RefSeq" id="WP_148133641.1">
    <property type="nucleotide sequence ID" value="NZ_CP017634.1"/>
</dbReference>
<dbReference type="KEGG" id="fwa:DCMF_06325"/>
<organism evidence="2 3">
    <name type="scientific">Formimonas warabiya</name>
    <dbReference type="NCBI Taxonomy" id="1761012"/>
    <lineage>
        <taxon>Bacteria</taxon>
        <taxon>Bacillati</taxon>
        <taxon>Bacillota</taxon>
        <taxon>Clostridia</taxon>
        <taxon>Eubacteriales</taxon>
        <taxon>Peptococcaceae</taxon>
        <taxon>Candidatus Formimonas</taxon>
    </lineage>
</organism>
<evidence type="ECO:0000313" key="3">
    <source>
        <dbReference type="Proteomes" id="UP000323521"/>
    </source>
</evidence>
<name>A0A3G1KPT5_FORW1</name>
<dbReference type="Proteomes" id="UP000323521">
    <property type="component" value="Chromosome"/>
</dbReference>
<evidence type="ECO:0000313" key="2">
    <source>
        <dbReference type="EMBL" id="ATW24447.1"/>
    </source>
</evidence>